<evidence type="ECO:0000256" key="3">
    <source>
        <dbReference type="ARBA" id="ARBA00022842"/>
    </source>
</evidence>
<keyword evidence="3 6" id="KW-0460">Magnesium</keyword>
<dbReference type="SUPFAM" id="SSF47895">
    <property type="entry name" value="Transducin (alpha subunit), insertion domain"/>
    <property type="match status" value="1"/>
</dbReference>
<dbReference type="GO" id="GO:0031683">
    <property type="term" value="F:G-protein beta/gamma-subunit complex binding"/>
    <property type="evidence" value="ECO:0007669"/>
    <property type="project" value="InterPro"/>
</dbReference>
<dbReference type="Gene3D" id="1.10.400.10">
    <property type="entry name" value="GI Alpha 1, domain 2-like"/>
    <property type="match status" value="1"/>
</dbReference>
<dbReference type="GO" id="GO:0005737">
    <property type="term" value="C:cytoplasm"/>
    <property type="evidence" value="ECO:0007669"/>
    <property type="project" value="TreeGrafter"/>
</dbReference>
<evidence type="ECO:0000256" key="4">
    <source>
        <dbReference type="ARBA" id="ARBA00023134"/>
    </source>
</evidence>
<evidence type="ECO:0000256" key="1">
    <source>
        <dbReference type="ARBA" id="ARBA00022723"/>
    </source>
</evidence>
<keyword evidence="1 6" id="KW-0479">Metal-binding</keyword>
<keyword evidence="8" id="KW-1185">Reference proteome</keyword>
<dbReference type="PANTHER" id="PTHR10218:SF369">
    <property type="entry name" value="GUANINE NUCLEOTIDE-BINDING PROTEIN ALPHA-2 SUBUNIT"/>
    <property type="match status" value="1"/>
</dbReference>
<comment type="caution">
    <text evidence="7">The sequence shown here is derived from an EMBL/GenBank/DDBJ whole genome shotgun (WGS) entry which is preliminary data.</text>
</comment>
<dbReference type="GO" id="GO:0046872">
    <property type="term" value="F:metal ion binding"/>
    <property type="evidence" value="ECO:0007669"/>
    <property type="project" value="UniProtKB-KW"/>
</dbReference>
<dbReference type="AlphaFoldDB" id="A0AAE0X1M8"/>
<dbReference type="InterPro" id="IPR011025">
    <property type="entry name" value="GproteinA_insert"/>
</dbReference>
<evidence type="ECO:0000313" key="7">
    <source>
        <dbReference type="EMBL" id="KAK3682807.1"/>
    </source>
</evidence>
<sequence>MGMMLSPCPFKLVPLPSILSIVQAKTAASHALPLVESLRLRRLLTKLESGTAFIAVSRDKETAISAYTQAPKAVSFRILCISPLNNRAPGLASIPGTLRTLKLLGPDKGTVHSQEIDRQLRKDCSYIMDRTRDVLLMGTGESSTSDILRALELANARQRIRDKNSPELLASYRPAILQSIIRTTNSILAALSQFGMSPESEAGQRAAISLSNQLSTTDTASIASPDFVESVLSLIEDSCVQSLINDEEMLCITESSRYLLFKVQRICSPGYVPTAEDVVRCEAVGHDTGERRLRAERRGLEYRIYSAGKQRPERAKKWMHYFDRLGPSICFVVDLGLFDQVVAEDPTKNRLIETIRTFKALADTHLTPRMTITCLLLRTSQAVKTRLVTSSLKEHFPQYTGGATSTTLDAIRFLYQLATAESGMDIVHIIDVADTEQTWAVFGAIKDYVFQQTCFGYLCGGRGVPC</sequence>
<dbReference type="Pfam" id="PF00503">
    <property type="entry name" value="G-alpha"/>
    <property type="match status" value="1"/>
</dbReference>
<dbReference type="GO" id="GO:0005525">
    <property type="term" value="F:GTP binding"/>
    <property type="evidence" value="ECO:0007669"/>
    <property type="project" value="UniProtKB-KW"/>
</dbReference>
<dbReference type="GO" id="GO:0005834">
    <property type="term" value="C:heterotrimeric G-protein complex"/>
    <property type="evidence" value="ECO:0007669"/>
    <property type="project" value="TreeGrafter"/>
</dbReference>
<evidence type="ECO:0000256" key="5">
    <source>
        <dbReference type="ARBA" id="ARBA00023224"/>
    </source>
</evidence>
<dbReference type="InterPro" id="IPR027417">
    <property type="entry name" value="P-loop_NTPase"/>
</dbReference>
<dbReference type="GO" id="GO:0003924">
    <property type="term" value="F:GTPase activity"/>
    <property type="evidence" value="ECO:0007669"/>
    <property type="project" value="InterPro"/>
</dbReference>
<dbReference type="PANTHER" id="PTHR10218">
    <property type="entry name" value="GTP-BINDING PROTEIN ALPHA SUBUNIT"/>
    <property type="match status" value="1"/>
</dbReference>
<evidence type="ECO:0000256" key="2">
    <source>
        <dbReference type="ARBA" id="ARBA00022741"/>
    </source>
</evidence>
<dbReference type="Gene3D" id="3.40.50.300">
    <property type="entry name" value="P-loop containing nucleotide triphosphate hydrolases"/>
    <property type="match status" value="1"/>
</dbReference>
<keyword evidence="2" id="KW-0547">Nucleotide-binding</keyword>
<keyword evidence="5" id="KW-0807">Transducer</keyword>
<dbReference type="Proteomes" id="UP001270362">
    <property type="component" value="Unassembled WGS sequence"/>
</dbReference>
<dbReference type="GO" id="GO:0001664">
    <property type="term" value="F:G protein-coupled receptor binding"/>
    <property type="evidence" value="ECO:0007669"/>
    <property type="project" value="TreeGrafter"/>
</dbReference>
<reference evidence="7" key="2">
    <citation type="submission" date="2023-06" db="EMBL/GenBank/DDBJ databases">
        <authorList>
            <consortium name="Lawrence Berkeley National Laboratory"/>
            <person name="Haridas S."/>
            <person name="Hensen N."/>
            <person name="Bonometti L."/>
            <person name="Westerberg I."/>
            <person name="Brannstrom I.O."/>
            <person name="Guillou S."/>
            <person name="Cros-Aarteil S."/>
            <person name="Calhoun S."/>
            <person name="Kuo A."/>
            <person name="Mondo S."/>
            <person name="Pangilinan J."/>
            <person name="Riley R."/>
            <person name="Labutti K."/>
            <person name="Andreopoulos B."/>
            <person name="Lipzen A."/>
            <person name="Chen C."/>
            <person name="Yanf M."/>
            <person name="Daum C."/>
            <person name="Ng V."/>
            <person name="Clum A."/>
            <person name="Steindorff A."/>
            <person name="Ohm R."/>
            <person name="Martin F."/>
            <person name="Silar P."/>
            <person name="Natvig D."/>
            <person name="Lalanne C."/>
            <person name="Gautier V."/>
            <person name="Ament-Velasquez S.L."/>
            <person name="Kruys A."/>
            <person name="Hutchinson M.I."/>
            <person name="Powell A.J."/>
            <person name="Barry K."/>
            <person name="Miller A.N."/>
            <person name="Grigoriev I.V."/>
            <person name="Debuchy R."/>
            <person name="Gladieux P."/>
            <person name="Thoren M.H."/>
            <person name="Johannesson H."/>
        </authorList>
    </citation>
    <scope>NUCLEOTIDE SEQUENCE</scope>
    <source>
        <strain evidence="7">CBS 314.62</strain>
    </source>
</reference>
<proteinExistence type="predicted"/>
<gene>
    <name evidence="7" type="ORF">B0T22DRAFT_294885</name>
</gene>
<dbReference type="PRINTS" id="PR00318">
    <property type="entry name" value="GPROTEINA"/>
</dbReference>
<dbReference type="GO" id="GO:0007189">
    <property type="term" value="P:adenylate cyclase-activating G protein-coupled receptor signaling pathway"/>
    <property type="evidence" value="ECO:0007669"/>
    <property type="project" value="TreeGrafter"/>
</dbReference>
<reference evidence="7" key="1">
    <citation type="journal article" date="2023" name="Mol. Phylogenet. Evol.">
        <title>Genome-scale phylogeny and comparative genomics of the fungal order Sordariales.</title>
        <authorList>
            <person name="Hensen N."/>
            <person name="Bonometti L."/>
            <person name="Westerberg I."/>
            <person name="Brannstrom I.O."/>
            <person name="Guillou S."/>
            <person name="Cros-Aarteil S."/>
            <person name="Calhoun S."/>
            <person name="Haridas S."/>
            <person name="Kuo A."/>
            <person name="Mondo S."/>
            <person name="Pangilinan J."/>
            <person name="Riley R."/>
            <person name="LaButti K."/>
            <person name="Andreopoulos B."/>
            <person name="Lipzen A."/>
            <person name="Chen C."/>
            <person name="Yan M."/>
            <person name="Daum C."/>
            <person name="Ng V."/>
            <person name="Clum A."/>
            <person name="Steindorff A."/>
            <person name="Ohm R.A."/>
            <person name="Martin F."/>
            <person name="Silar P."/>
            <person name="Natvig D.O."/>
            <person name="Lalanne C."/>
            <person name="Gautier V."/>
            <person name="Ament-Velasquez S.L."/>
            <person name="Kruys A."/>
            <person name="Hutchinson M.I."/>
            <person name="Powell A.J."/>
            <person name="Barry K."/>
            <person name="Miller A.N."/>
            <person name="Grigoriev I.V."/>
            <person name="Debuchy R."/>
            <person name="Gladieux P."/>
            <person name="Hiltunen Thoren M."/>
            <person name="Johannesson H."/>
        </authorList>
    </citation>
    <scope>NUCLEOTIDE SEQUENCE</scope>
    <source>
        <strain evidence="7">CBS 314.62</strain>
    </source>
</reference>
<name>A0AAE0X1M8_9PEZI</name>
<protein>
    <submittedName>
        <fullName evidence="7">G-protein alpha subunit-domain-containing protein</fullName>
    </submittedName>
</protein>
<dbReference type="InterPro" id="IPR001019">
    <property type="entry name" value="Gprotein_alpha_su"/>
</dbReference>
<dbReference type="SMART" id="SM00275">
    <property type="entry name" value="G_alpha"/>
    <property type="match status" value="1"/>
</dbReference>
<evidence type="ECO:0000256" key="6">
    <source>
        <dbReference type="PIRSR" id="PIRSR601019-2"/>
    </source>
</evidence>
<evidence type="ECO:0000313" key="8">
    <source>
        <dbReference type="Proteomes" id="UP001270362"/>
    </source>
</evidence>
<organism evidence="7 8">
    <name type="scientific">Podospora appendiculata</name>
    <dbReference type="NCBI Taxonomy" id="314037"/>
    <lineage>
        <taxon>Eukaryota</taxon>
        <taxon>Fungi</taxon>
        <taxon>Dikarya</taxon>
        <taxon>Ascomycota</taxon>
        <taxon>Pezizomycotina</taxon>
        <taxon>Sordariomycetes</taxon>
        <taxon>Sordariomycetidae</taxon>
        <taxon>Sordariales</taxon>
        <taxon>Podosporaceae</taxon>
        <taxon>Podospora</taxon>
    </lineage>
</organism>
<dbReference type="EMBL" id="JAULSO010000005">
    <property type="protein sequence ID" value="KAK3682807.1"/>
    <property type="molecule type" value="Genomic_DNA"/>
</dbReference>
<accession>A0AAE0X1M8</accession>
<keyword evidence="4" id="KW-0342">GTP-binding</keyword>
<dbReference type="PROSITE" id="PS51882">
    <property type="entry name" value="G_ALPHA"/>
    <property type="match status" value="1"/>
</dbReference>
<dbReference type="SUPFAM" id="SSF52540">
    <property type="entry name" value="P-loop containing nucleoside triphosphate hydrolases"/>
    <property type="match status" value="1"/>
</dbReference>
<feature type="binding site" evidence="6">
    <location>
        <position position="145"/>
    </location>
    <ligand>
        <name>Mg(2+)</name>
        <dbReference type="ChEBI" id="CHEBI:18420"/>
    </ligand>
</feature>
<dbReference type="FunFam" id="3.40.50.300:FF:000692">
    <property type="entry name" value="Guanine nucleotide-binding protein subunit alpha"/>
    <property type="match status" value="1"/>
</dbReference>